<dbReference type="RefSeq" id="WP_256551941.1">
    <property type="nucleotide sequence ID" value="NZ_CP101751.1"/>
</dbReference>
<reference evidence="7" key="1">
    <citation type="submission" date="2022-07" db="EMBL/GenBank/DDBJ databases">
        <title>Isolation, identification, and degradation of a PFOSA degrading strain from sewage treatment plant.</title>
        <authorList>
            <person name="Zhang L."/>
            <person name="Huo Y."/>
        </authorList>
    </citation>
    <scope>NUCLEOTIDE SEQUENCE</scope>
    <source>
        <strain evidence="7">C1</strain>
    </source>
</reference>
<feature type="transmembrane region" description="Helical" evidence="6">
    <location>
        <begin position="394"/>
        <end position="417"/>
    </location>
</feature>
<feature type="transmembrane region" description="Helical" evidence="6">
    <location>
        <begin position="151"/>
        <end position="170"/>
    </location>
</feature>
<name>A0ABY5ITV3_9FLAO</name>
<dbReference type="Proteomes" id="UP001059844">
    <property type="component" value="Chromosome"/>
</dbReference>
<feature type="transmembrane region" description="Helical" evidence="6">
    <location>
        <begin position="266"/>
        <end position="284"/>
    </location>
</feature>
<evidence type="ECO:0000256" key="4">
    <source>
        <dbReference type="ARBA" id="ARBA00022989"/>
    </source>
</evidence>
<evidence type="ECO:0000256" key="3">
    <source>
        <dbReference type="ARBA" id="ARBA00022692"/>
    </source>
</evidence>
<keyword evidence="5 6" id="KW-0472">Membrane</keyword>
<feature type="transmembrane region" description="Helical" evidence="6">
    <location>
        <begin position="225"/>
        <end position="246"/>
    </location>
</feature>
<evidence type="ECO:0000313" key="7">
    <source>
        <dbReference type="EMBL" id="UUC46273.1"/>
    </source>
</evidence>
<dbReference type="EMBL" id="CP101751">
    <property type="protein sequence ID" value="UUC46273.1"/>
    <property type="molecule type" value="Genomic_DNA"/>
</dbReference>
<evidence type="ECO:0000256" key="2">
    <source>
        <dbReference type="ARBA" id="ARBA00022475"/>
    </source>
</evidence>
<evidence type="ECO:0000256" key="6">
    <source>
        <dbReference type="SAM" id="Phobius"/>
    </source>
</evidence>
<dbReference type="PANTHER" id="PTHR30250:SF11">
    <property type="entry name" value="O-ANTIGEN TRANSPORTER-RELATED"/>
    <property type="match status" value="1"/>
</dbReference>
<sequence length="425" mass="48711">MSGFYKGGSGLALFISIPLLIQYLGNEDYGIWVLVFTVFQWVLLMDFGIQSALKTKIPILLHNNETELIKGYIKSTYKYGAYIALCIFILATAYVSLADIKEALNISFHTRSFVWLLFTVNIFFFCSNLIAGIHKSLYVAYLKGKYAEESLAVNQFGFLFLFGIAMLLFPDIRPEYKLLLVSVLNGGFCLLVNIGYTIRFFKMERLNLNTELKPPKEFIRETLKIGMKFMVIQLGMILFFTVDNYIISNNFSPKDVVPYDSVNKIFQLPVMVLFAALSPMWSMFAKDYIEKNQQNLLSSFKRFNLFFIGILVSIAVLALICPFLIAIWIKEPLAIPDYLILLIAIITAIRIFTTFYTNFLNGIGKLNRYTIIIVLSLIIKIPLTYFLISLGYGINSVALSTVFILFFWIIFIPYECYSIIRNISK</sequence>
<feature type="transmembrane region" description="Helical" evidence="6">
    <location>
        <begin position="305"/>
        <end position="329"/>
    </location>
</feature>
<dbReference type="InterPro" id="IPR002797">
    <property type="entry name" value="Polysacc_synth"/>
</dbReference>
<dbReference type="InterPro" id="IPR050833">
    <property type="entry name" value="Poly_Biosynth_Transport"/>
</dbReference>
<feature type="transmembrane region" description="Helical" evidence="6">
    <location>
        <begin position="7"/>
        <end position="25"/>
    </location>
</feature>
<feature type="transmembrane region" description="Helical" evidence="6">
    <location>
        <begin position="176"/>
        <end position="196"/>
    </location>
</feature>
<dbReference type="Pfam" id="PF01943">
    <property type="entry name" value="Polysacc_synt"/>
    <property type="match status" value="1"/>
</dbReference>
<keyword evidence="3 6" id="KW-0812">Transmembrane</keyword>
<organism evidence="7 8">
    <name type="scientific">Flavobacterium cerinum</name>
    <dbReference type="NCBI Taxonomy" id="2502784"/>
    <lineage>
        <taxon>Bacteria</taxon>
        <taxon>Pseudomonadati</taxon>
        <taxon>Bacteroidota</taxon>
        <taxon>Flavobacteriia</taxon>
        <taxon>Flavobacteriales</taxon>
        <taxon>Flavobacteriaceae</taxon>
        <taxon>Flavobacterium</taxon>
    </lineage>
</organism>
<feature type="transmembrane region" description="Helical" evidence="6">
    <location>
        <begin position="369"/>
        <end position="388"/>
    </location>
</feature>
<feature type="transmembrane region" description="Helical" evidence="6">
    <location>
        <begin position="31"/>
        <end position="49"/>
    </location>
</feature>
<keyword evidence="2" id="KW-1003">Cell membrane</keyword>
<gene>
    <name evidence="7" type="ORF">NOX80_03495</name>
</gene>
<evidence type="ECO:0000313" key="8">
    <source>
        <dbReference type="Proteomes" id="UP001059844"/>
    </source>
</evidence>
<feature type="transmembrane region" description="Helical" evidence="6">
    <location>
        <begin position="79"/>
        <end position="100"/>
    </location>
</feature>
<feature type="transmembrane region" description="Helical" evidence="6">
    <location>
        <begin position="335"/>
        <end position="357"/>
    </location>
</feature>
<comment type="subcellular location">
    <subcellularLocation>
        <location evidence="1">Cell membrane</location>
        <topology evidence="1">Multi-pass membrane protein</topology>
    </subcellularLocation>
</comment>
<protein>
    <submittedName>
        <fullName evidence="7">Oligosaccharide flippase family protein</fullName>
    </submittedName>
</protein>
<proteinExistence type="predicted"/>
<accession>A0ABY5ITV3</accession>
<evidence type="ECO:0000256" key="1">
    <source>
        <dbReference type="ARBA" id="ARBA00004651"/>
    </source>
</evidence>
<evidence type="ECO:0000256" key="5">
    <source>
        <dbReference type="ARBA" id="ARBA00023136"/>
    </source>
</evidence>
<keyword evidence="4 6" id="KW-1133">Transmembrane helix</keyword>
<dbReference type="PANTHER" id="PTHR30250">
    <property type="entry name" value="PST FAMILY PREDICTED COLANIC ACID TRANSPORTER"/>
    <property type="match status" value="1"/>
</dbReference>
<keyword evidence="8" id="KW-1185">Reference proteome</keyword>
<feature type="transmembrane region" description="Helical" evidence="6">
    <location>
        <begin position="112"/>
        <end position="131"/>
    </location>
</feature>